<keyword evidence="3" id="KW-0378">Hydrolase</keyword>
<feature type="domain" description="Metallo-beta-lactamase" evidence="5">
    <location>
        <begin position="14"/>
        <end position="188"/>
    </location>
</feature>
<evidence type="ECO:0000256" key="2">
    <source>
        <dbReference type="ARBA" id="ARBA00022723"/>
    </source>
</evidence>
<dbReference type="RefSeq" id="WP_231288203.1">
    <property type="nucleotide sequence ID" value="NZ_CP116394.1"/>
</dbReference>
<dbReference type="PANTHER" id="PTHR46233:SF3">
    <property type="entry name" value="HYDROXYACYLGLUTATHIONE HYDROLASE GLOC"/>
    <property type="match status" value="1"/>
</dbReference>
<reference evidence="6" key="1">
    <citation type="submission" date="2023-01" db="EMBL/GenBank/DDBJ databases">
        <title>Comparative Genomic Analysis of the Clinically-Derived Winkia Strain NY0527 Provides Evidence into the Taxonomic Reassignment of Winkia neuii and Characterizes Their Virulence Traits.</title>
        <authorList>
            <person name="Cai X."/>
            <person name="Peng Y."/>
            <person name="Li M."/>
            <person name="Qiu Y."/>
            <person name="Wang Y."/>
            <person name="Xu L."/>
            <person name="Hou Q."/>
        </authorList>
    </citation>
    <scope>NUCLEOTIDE SEQUENCE</scope>
    <source>
        <strain evidence="6">NY0527</strain>
    </source>
</reference>
<gene>
    <name evidence="6" type="ORF">PIG85_00185</name>
</gene>
<evidence type="ECO:0000313" key="6">
    <source>
        <dbReference type="EMBL" id="WCE46099.1"/>
    </source>
</evidence>
<dbReference type="InterPro" id="IPR036866">
    <property type="entry name" value="RibonucZ/Hydroxyglut_hydro"/>
</dbReference>
<dbReference type="GO" id="GO:0016787">
    <property type="term" value="F:hydrolase activity"/>
    <property type="evidence" value="ECO:0007669"/>
    <property type="project" value="UniProtKB-KW"/>
</dbReference>
<evidence type="ECO:0000256" key="3">
    <source>
        <dbReference type="ARBA" id="ARBA00022801"/>
    </source>
</evidence>
<name>A0AB38XPB8_9ACTO</name>
<dbReference type="Proteomes" id="UP001211044">
    <property type="component" value="Chromosome"/>
</dbReference>
<dbReference type="SUPFAM" id="SSF56281">
    <property type="entry name" value="Metallo-hydrolase/oxidoreductase"/>
    <property type="match status" value="1"/>
</dbReference>
<dbReference type="Gene3D" id="3.60.15.10">
    <property type="entry name" value="Ribonuclease Z/Hydroxyacylglutathione hydrolase-like"/>
    <property type="match status" value="1"/>
</dbReference>
<keyword evidence="2" id="KW-0479">Metal-binding</keyword>
<protein>
    <submittedName>
        <fullName evidence="6">MBL fold metallo-hydrolase</fullName>
    </submittedName>
</protein>
<dbReference type="EMBL" id="CP116394">
    <property type="protein sequence ID" value="WCE46099.1"/>
    <property type="molecule type" value="Genomic_DNA"/>
</dbReference>
<dbReference type="SMART" id="SM00849">
    <property type="entry name" value="Lactamase_B"/>
    <property type="match status" value="1"/>
</dbReference>
<proteinExistence type="predicted"/>
<evidence type="ECO:0000256" key="1">
    <source>
        <dbReference type="ARBA" id="ARBA00001947"/>
    </source>
</evidence>
<dbReference type="PANTHER" id="PTHR46233">
    <property type="entry name" value="HYDROXYACYLGLUTATHIONE HYDROLASE GLOC"/>
    <property type="match status" value="1"/>
</dbReference>
<dbReference type="InterPro" id="IPR001279">
    <property type="entry name" value="Metallo-B-lactamas"/>
</dbReference>
<dbReference type="GO" id="GO:0046872">
    <property type="term" value="F:metal ion binding"/>
    <property type="evidence" value="ECO:0007669"/>
    <property type="project" value="UniProtKB-KW"/>
</dbReference>
<comment type="cofactor">
    <cofactor evidence="1">
        <name>Zn(2+)</name>
        <dbReference type="ChEBI" id="CHEBI:29105"/>
    </cofactor>
</comment>
<evidence type="ECO:0000256" key="4">
    <source>
        <dbReference type="ARBA" id="ARBA00022833"/>
    </source>
</evidence>
<dbReference type="AlphaFoldDB" id="A0AB38XPB8"/>
<organism evidence="6 7">
    <name type="scientific">Winkia neuii subsp. anitrata</name>
    <dbReference type="NCBI Taxonomy" id="29318"/>
    <lineage>
        <taxon>Bacteria</taxon>
        <taxon>Bacillati</taxon>
        <taxon>Actinomycetota</taxon>
        <taxon>Actinomycetes</taxon>
        <taxon>Actinomycetales</taxon>
        <taxon>Actinomycetaceae</taxon>
        <taxon>Winkia</taxon>
    </lineage>
</organism>
<dbReference type="Pfam" id="PF00753">
    <property type="entry name" value="Lactamase_B"/>
    <property type="match status" value="1"/>
</dbReference>
<evidence type="ECO:0000313" key="7">
    <source>
        <dbReference type="Proteomes" id="UP001211044"/>
    </source>
</evidence>
<sequence>MMYRIEKHVVSSYETNCYFLISENETLIIDPGDNANLLLHKLQGRNPVGIVVTHCHSDHISAINELVEAYSIPVMVGEDDVAGVADPHLSGSDDDGTFYKVDVPCTGLREGEVIQWGDATLQVLSTPGHTPGSICLLDTENSIIFTGDTLFAGSVGRTDFVRGDAAAMRQTCKRLAGLNPALSVLPGHGPATTMEVEQRLNPFLSSFTY</sequence>
<keyword evidence="4" id="KW-0862">Zinc</keyword>
<evidence type="ECO:0000259" key="5">
    <source>
        <dbReference type="SMART" id="SM00849"/>
    </source>
</evidence>
<dbReference type="KEGG" id="wne:PIG85_00185"/>
<dbReference type="InterPro" id="IPR051453">
    <property type="entry name" value="MBL_Glyoxalase_II"/>
</dbReference>
<dbReference type="CDD" id="cd06262">
    <property type="entry name" value="metallo-hydrolase-like_MBL-fold"/>
    <property type="match status" value="1"/>
</dbReference>
<accession>A0AB38XPB8</accession>